<dbReference type="GO" id="GO:0016052">
    <property type="term" value="P:carbohydrate catabolic process"/>
    <property type="evidence" value="ECO:0007669"/>
    <property type="project" value="InterPro"/>
</dbReference>
<sequence>MIHVNENEKSFHLTNGKLSYLFRVMEETNILEHLYYGKAIQTMSSYDYLIEREVRPSNNLYEGNHTTSLEHVRQESPVYGTTDFRYPAVEIQYDDGDYLSHFDYVGYEVQKGKQKIKGLPMTFSDEESAETLIIQMKDQYSELELYLLYTIFENQSVLVRSSKMINNGTNTLSIERLMSMSIDFPENEFDFIHLYGAWARETHVERKPLIRGVQQISSTRGASSHVHNPFMALPRPSSTEQQGEVFGFHFVYSGNFLGQVEVDSYDVTRVMMGINPYQFSWKLNPQEEFQTPEVVMVYSDQGINGMSQTYHSFYLDHLVHPRWARNSRPILINNWEATYFNFTEDKIMEIVEEAKQLGIDLFVLDDGWFGKRNDDSSSLGDWTVDEAKLPNGMKGLIQKIHEKGLKFGLWFEPEMISKGTSLFNEHPEWLTGHPNKNISHGRNQFVLDFSRKEVVEAIFQQMDAILEGNKIDYVKWDMNRYISEAYSNNLSSNQQGEVFHRYILGVYELYEKLLEKYPDLLIESCAGGGGRFDPALLYYAPQTWASDDTDAVERLKIQYGASMVYPLSSIGAHVSAVPNHQVGRKTSLKMRGDVALFGTFGYELDPTELTNDEKTEIKQQILFVKEYQELIFNGDFYRLFSPFEENETAWMVVSKDKKEALVGHYRVLAGPNPPYKRLKLQGLLENSAYTVNDEKQIRYGSDLMNVGLILGGNFIGRANDYWAQEKEGDFSSRIYYLKSKEN</sequence>
<dbReference type="Gene3D" id="2.60.40.1180">
    <property type="entry name" value="Golgi alpha-mannosidase II"/>
    <property type="match status" value="1"/>
</dbReference>
<evidence type="ECO:0000256" key="2">
    <source>
        <dbReference type="ARBA" id="ARBA00006202"/>
    </source>
</evidence>
<gene>
    <name evidence="11" type="ORF">EJN90_02040</name>
</gene>
<dbReference type="InterPro" id="IPR013785">
    <property type="entry name" value="Aldolase_TIM"/>
</dbReference>
<evidence type="ECO:0000313" key="11">
    <source>
        <dbReference type="EMBL" id="AZP05646.1"/>
    </source>
</evidence>
<dbReference type="InterPro" id="IPR031704">
    <property type="entry name" value="Glyco_hydro_36_N"/>
</dbReference>
<dbReference type="Pfam" id="PF16874">
    <property type="entry name" value="Glyco_hydro_36C"/>
    <property type="match status" value="1"/>
</dbReference>
<feature type="binding site" evidence="8">
    <location>
        <position position="547"/>
    </location>
    <ligand>
        <name>substrate</name>
    </ligand>
</feature>
<feature type="active site" description="Nucleophile" evidence="7">
    <location>
        <position position="477"/>
    </location>
</feature>
<proteinExistence type="inferred from homology"/>
<dbReference type="Gene3D" id="3.20.20.70">
    <property type="entry name" value="Aldolase class I"/>
    <property type="match status" value="1"/>
</dbReference>
<feature type="binding site" evidence="8">
    <location>
        <position position="525"/>
    </location>
    <ligand>
        <name>substrate</name>
    </ligand>
</feature>
<dbReference type="EC" id="3.2.1.22" evidence="3 6"/>
<dbReference type="PANTHER" id="PTHR43053">
    <property type="entry name" value="GLYCOSIDASE FAMILY 31"/>
    <property type="match status" value="1"/>
</dbReference>
<keyword evidence="4 6" id="KW-0378">Hydrolase</keyword>
<evidence type="ECO:0000313" key="12">
    <source>
        <dbReference type="Proteomes" id="UP000273326"/>
    </source>
</evidence>
<dbReference type="PIRSF" id="PIRSF005536">
    <property type="entry name" value="Agal"/>
    <property type="match status" value="1"/>
</dbReference>
<keyword evidence="5 6" id="KW-0326">Glycosidase</keyword>
<dbReference type="GO" id="GO:0004557">
    <property type="term" value="F:alpha-galactosidase activity"/>
    <property type="evidence" value="ECO:0007669"/>
    <property type="project" value="UniProtKB-UniRule"/>
</dbReference>
<feature type="domain" description="Glycosyl hydrolase family 36 N-terminal" evidence="10">
    <location>
        <begin position="31"/>
        <end position="284"/>
    </location>
</feature>
<evidence type="ECO:0000259" key="10">
    <source>
        <dbReference type="Pfam" id="PF16875"/>
    </source>
</evidence>
<evidence type="ECO:0000256" key="1">
    <source>
        <dbReference type="ARBA" id="ARBA00001255"/>
    </source>
</evidence>
<dbReference type="InterPro" id="IPR050985">
    <property type="entry name" value="Alpha-glycosidase_related"/>
</dbReference>
<evidence type="ECO:0000256" key="4">
    <source>
        <dbReference type="ARBA" id="ARBA00022801"/>
    </source>
</evidence>
<dbReference type="Gene3D" id="2.70.98.60">
    <property type="entry name" value="alpha-galactosidase from lactobacil brevis"/>
    <property type="match status" value="1"/>
</dbReference>
<dbReference type="PROSITE" id="PS00512">
    <property type="entry name" value="ALPHA_GALACTOSIDASE"/>
    <property type="match status" value="1"/>
</dbReference>
<comment type="catalytic activity">
    <reaction evidence="1 6">
        <text>Hydrolysis of terminal, non-reducing alpha-D-galactose residues in alpha-D-galactosides, including galactose oligosaccharides, galactomannans and galactolipids.</text>
        <dbReference type="EC" id="3.2.1.22"/>
    </reaction>
</comment>
<evidence type="ECO:0000259" key="9">
    <source>
        <dbReference type="Pfam" id="PF16874"/>
    </source>
</evidence>
<evidence type="ECO:0000256" key="5">
    <source>
        <dbReference type="ARBA" id="ARBA00023295"/>
    </source>
</evidence>
<dbReference type="InterPro" id="IPR038417">
    <property type="entry name" value="Alpga-gal_N_sf"/>
</dbReference>
<dbReference type="InterPro" id="IPR000111">
    <property type="entry name" value="Glyco_hydro_27/36_CS"/>
</dbReference>
<keyword evidence="12" id="KW-1185">Reference proteome</keyword>
<organism evidence="11 12">
    <name type="scientific">Jeotgalibaca ciconiae</name>
    <dbReference type="NCBI Taxonomy" id="2496265"/>
    <lineage>
        <taxon>Bacteria</taxon>
        <taxon>Bacillati</taxon>
        <taxon>Bacillota</taxon>
        <taxon>Bacilli</taxon>
        <taxon>Lactobacillales</taxon>
        <taxon>Carnobacteriaceae</taxon>
        <taxon>Jeotgalibaca</taxon>
    </lineage>
</organism>
<dbReference type="PANTHER" id="PTHR43053:SF3">
    <property type="entry name" value="ALPHA-GALACTOSIDASE C-RELATED"/>
    <property type="match status" value="1"/>
</dbReference>
<dbReference type="Pfam" id="PF16875">
    <property type="entry name" value="Glyco_hydro_36N"/>
    <property type="match status" value="1"/>
</dbReference>
<evidence type="ECO:0000256" key="7">
    <source>
        <dbReference type="PIRSR" id="PIRSR005536-1"/>
    </source>
</evidence>
<protein>
    <recommendedName>
        <fullName evidence="3 6">Alpha-galactosidase</fullName>
        <ecNumber evidence="3 6">3.2.1.22</ecNumber>
    </recommendedName>
</protein>
<dbReference type="AlphaFoldDB" id="A0A3Q9BMJ3"/>
<feature type="domain" description="Glycosyl hydrolase family 36 C-terminal" evidence="9">
    <location>
        <begin position="647"/>
        <end position="737"/>
    </location>
</feature>
<accession>A0A3Q9BMJ3</accession>
<dbReference type="Pfam" id="PF02065">
    <property type="entry name" value="Melibiase"/>
    <property type="match status" value="1"/>
</dbReference>
<dbReference type="InterPro" id="IPR017853">
    <property type="entry name" value="GH"/>
</dbReference>
<evidence type="ECO:0000256" key="3">
    <source>
        <dbReference type="ARBA" id="ARBA00012755"/>
    </source>
</evidence>
<dbReference type="InterPro" id="IPR002252">
    <property type="entry name" value="Glyco_hydro_36"/>
</dbReference>
<reference evidence="12" key="1">
    <citation type="submission" date="2018-12" db="EMBL/GenBank/DDBJ databases">
        <title>Complete genome sequencing of Jeotgalibaca sp. H21T32.</title>
        <authorList>
            <person name="Bae J.-W."/>
            <person name="Lee S.-Y."/>
        </authorList>
    </citation>
    <scope>NUCLEOTIDE SEQUENCE [LARGE SCALE GENOMIC DNA]</scope>
    <source>
        <strain evidence="12">H21T32</strain>
    </source>
</reference>
<dbReference type="KEGG" id="jeh:EJN90_02040"/>
<dbReference type="PRINTS" id="PR00743">
    <property type="entry name" value="GLHYDRLASE36"/>
</dbReference>
<dbReference type="FunFam" id="3.20.20.70:FF:000118">
    <property type="entry name" value="Alpha-galactosidase"/>
    <property type="match status" value="1"/>
</dbReference>
<dbReference type="CDD" id="cd14791">
    <property type="entry name" value="GH36"/>
    <property type="match status" value="1"/>
</dbReference>
<comment type="similarity">
    <text evidence="2">Belongs to the glycosyl hydrolase 36 family.</text>
</comment>
<feature type="binding site" evidence="8">
    <location>
        <begin position="475"/>
        <end position="479"/>
    </location>
    <ligand>
        <name>substrate</name>
    </ligand>
</feature>
<feature type="binding site" evidence="8">
    <location>
        <position position="198"/>
    </location>
    <ligand>
        <name>substrate</name>
    </ligand>
</feature>
<dbReference type="SUPFAM" id="SSF51445">
    <property type="entry name" value="(Trans)glycosidases"/>
    <property type="match status" value="1"/>
</dbReference>
<feature type="active site" description="Proton donor" evidence="7">
    <location>
        <position position="547"/>
    </location>
</feature>
<dbReference type="InterPro" id="IPR013780">
    <property type="entry name" value="Glyco_hydro_b"/>
</dbReference>
<dbReference type="EMBL" id="CP034465">
    <property type="protein sequence ID" value="AZP05646.1"/>
    <property type="molecule type" value="Genomic_DNA"/>
</dbReference>
<evidence type="ECO:0000256" key="6">
    <source>
        <dbReference type="PIRNR" id="PIRNR005536"/>
    </source>
</evidence>
<feature type="binding site" evidence="8">
    <location>
        <position position="442"/>
    </location>
    <ligand>
        <name>substrate</name>
    </ligand>
</feature>
<dbReference type="RefSeq" id="WP_126112207.1">
    <property type="nucleotide sequence ID" value="NZ_CP034465.1"/>
</dbReference>
<dbReference type="Proteomes" id="UP000273326">
    <property type="component" value="Chromosome"/>
</dbReference>
<dbReference type="InterPro" id="IPR031705">
    <property type="entry name" value="Glyco_hydro_36_C"/>
</dbReference>
<name>A0A3Q9BMJ3_9LACT</name>
<dbReference type="OrthoDB" id="9758822at2"/>
<evidence type="ECO:0000256" key="8">
    <source>
        <dbReference type="PIRSR" id="PIRSR005536-2"/>
    </source>
</evidence>
<feature type="binding site" evidence="8">
    <location>
        <begin position="365"/>
        <end position="366"/>
    </location>
    <ligand>
        <name>substrate</name>
    </ligand>
</feature>